<dbReference type="GeneID" id="26903669"/>
<protein>
    <submittedName>
        <fullName evidence="2">Uncharacterized protein</fullName>
    </submittedName>
</protein>
<comment type="caution">
    <text evidence="2">The sequence shown here is derived from an EMBL/GenBank/DDBJ whole genome shotgun (WGS) entry which is preliminary data.</text>
</comment>
<dbReference type="RefSeq" id="XP_015660709.1">
    <property type="nucleotide sequence ID" value="XM_015800702.1"/>
</dbReference>
<feature type="region of interest" description="Disordered" evidence="1">
    <location>
        <begin position="443"/>
        <end position="484"/>
    </location>
</feature>
<feature type="region of interest" description="Disordered" evidence="1">
    <location>
        <begin position="692"/>
        <end position="750"/>
    </location>
</feature>
<feature type="compositionally biased region" description="Low complexity" evidence="1">
    <location>
        <begin position="444"/>
        <end position="464"/>
    </location>
</feature>
<name>A0A0M9G4I8_LEPPY</name>
<feature type="compositionally biased region" description="Basic and acidic residues" evidence="1">
    <location>
        <begin position="996"/>
        <end position="1006"/>
    </location>
</feature>
<gene>
    <name evidence="2" type="ORF">ABB37_03378</name>
</gene>
<feature type="compositionally biased region" description="Polar residues" evidence="1">
    <location>
        <begin position="375"/>
        <end position="384"/>
    </location>
</feature>
<feature type="region of interest" description="Disordered" evidence="1">
    <location>
        <begin position="849"/>
        <end position="883"/>
    </location>
</feature>
<feature type="compositionally biased region" description="Pro residues" evidence="1">
    <location>
        <begin position="524"/>
        <end position="538"/>
    </location>
</feature>
<evidence type="ECO:0000313" key="3">
    <source>
        <dbReference type="Proteomes" id="UP000037923"/>
    </source>
</evidence>
<dbReference type="AlphaFoldDB" id="A0A0M9G4I8"/>
<feature type="region of interest" description="Disordered" evidence="1">
    <location>
        <begin position="164"/>
        <end position="220"/>
    </location>
</feature>
<keyword evidence="3" id="KW-1185">Reference proteome</keyword>
<feature type="compositionally biased region" description="Low complexity" evidence="1">
    <location>
        <begin position="699"/>
        <end position="723"/>
    </location>
</feature>
<feature type="region of interest" description="Disordered" evidence="1">
    <location>
        <begin position="607"/>
        <end position="631"/>
    </location>
</feature>
<feature type="region of interest" description="Disordered" evidence="1">
    <location>
        <begin position="259"/>
        <end position="319"/>
    </location>
</feature>
<feature type="compositionally biased region" description="Polar residues" evidence="1">
    <location>
        <begin position="275"/>
        <end position="285"/>
    </location>
</feature>
<dbReference type="Proteomes" id="UP000037923">
    <property type="component" value="Unassembled WGS sequence"/>
</dbReference>
<organism evidence="2 3">
    <name type="scientific">Leptomonas pyrrhocoris</name>
    <name type="common">Firebug parasite</name>
    <dbReference type="NCBI Taxonomy" id="157538"/>
    <lineage>
        <taxon>Eukaryota</taxon>
        <taxon>Discoba</taxon>
        <taxon>Euglenozoa</taxon>
        <taxon>Kinetoplastea</taxon>
        <taxon>Metakinetoplastina</taxon>
        <taxon>Trypanosomatida</taxon>
        <taxon>Trypanosomatidae</taxon>
        <taxon>Leishmaniinae</taxon>
        <taxon>Leptomonas</taxon>
    </lineage>
</organism>
<dbReference type="EMBL" id="LGTL01000005">
    <property type="protein sequence ID" value="KPA82270.1"/>
    <property type="molecule type" value="Genomic_DNA"/>
</dbReference>
<feature type="compositionally biased region" description="Acidic residues" evidence="1">
    <location>
        <begin position="203"/>
        <end position="217"/>
    </location>
</feature>
<feature type="compositionally biased region" description="Polar residues" evidence="1">
    <location>
        <begin position="872"/>
        <end position="883"/>
    </location>
</feature>
<dbReference type="VEuPathDB" id="TriTrypDB:LpyrH10_05_2380"/>
<sequence>MPFGRSETLGSDGRKSRLRSAFASGIGICSSHGISQSPLVTLPNSGLTSAIAPSTLSDAPLSWRVNSFARGATTAADAEDELGGNAEKVVPRLSRPVSSFPSPPVSIARDDSCVSSLAAEDKAARFTFIESEQQIHHATTPTSQSGMPTGEQMEGMREEARVIANSSSADVSSVREGDRQLQRPVSRRPGEVGVAERALFQENDIDDDAETEEEEGEVSSIVGEKRVESLLRLSNETLHQPTSLTSSGVAVETILAHTPQRPSSAEVRAEPEKSMNASLLPSDISTRGGDGSSTTLNCTRAPDPLSSSNTNKQHNSLSHNVSLKRHFAVPSNSALTVSTNSSVLSATVAESRCIANVRNRVNETNGGASAHRTATGKTTGTSCASEDERTPSDSTVKLLPADVQLHAATPTVTGCGEKTPMPTPIRRDLLCHLLTQAASATLHTPRTASPSFAAPAAGASTQTPTPHPSRRLGSSTPSWEGHAQITGFPTPVKLSPIPTKAYALYAELTASTTRARGVAEPQQPAVPPCTPPRPPPSPTLSSISSEDHLVTLAPLAALSSDRKSEAEADAEAVQPCSLSIKNGAAKEEATIACPTVAEHTAKSAIQDEKGTAQPDASCRVPHSTSSECSVSPIRARADQTTRVWMPQPGDDSPVHLRPLSSASCVSFSHDGAARLAVAHARPISHAHLPSVSPELVGQSSHADSSAAAHWTASSTSQQYSSNRSEVDVRESTAETARQTETPLRLSPPQLFSGECATTSATQLSRQLSQCIALRRSALSPDELGGYTVAAHKPMEPALTGRISPRLFTDTLNLGTPSVSMIHSPAQAMNESCSFLLSRAATPYIQALPIPGMRSSTQPSKTTGELGLEKKPQANTGSSLQSDNSATDQLLLRLDGLHVDQRARKRTLPPHAPLISPALGEDDVNQNANNDAEDGTTLGTPNTSVVKLRHRKYSPILSPPFEAESCAVDRHTAALRENHGTQTSCAADGTTSAHFDSSVKDRPDVPRKASSTRTRSHEAPLVSELQKSTFMSKNPLSFSLDGQPQSSSHSWNSVAVSHRYQRLGLSSLTEGGCRSKEEEGHHWSSRHSVAAKSLSSTRFIDSWL</sequence>
<dbReference type="OrthoDB" id="266850at2759"/>
<evidence type="ECO:0000256" key="1">
    <source>
        <dbReference type="SAM" id="MobiDB-lite"/>
    </source>
</evidence>
<dbReference type="OMA" id="HGTQTSC"/>
<accession>A0A0M9G4I8</accession>
<feature type="region of interest" description="Disordered" evidence="1">
    <location>
        <begin position="978"/>
        <end position="1022"/>
    </location>
</feature>
<proteinExistence type="predicted"/>
<feature type="region of interest" description="Disordered" evidence="1">
    <location>
        <begin position="364"/>
        <end position="395"/>
    </location>
</feature>
<feature type="compositionally biased region" description="Polar residues" evidence="1">
    <location>
        <begin position="853"/>
        <end position="862"/>
    </location>
</feature>
<feature type="region of interest" description="Disordered" evidence="1">
    <location>
        <begin position="901"/>
        <end position="945"/>
    </location>
</feature>
<reference evidence="2 3" key="1">
    <citation type="submission" date="2015-07" db="EMBL/GenBank/DDBJ databases">
        <title>High-quality genome of monoxenous trypanosomatid Leptomonas pyrrhocoris.</title>
        <authorList>
            <person name="Flegontov P."/>
            <person name="Butenko A."/>
            <person name="Firsov S."/>
            <person name="Vlcek C."/>
            <person name="Logacheva M.D."/>
            <person name="Field M."/>
            <person name="Filatov D."/>
            <person name="Flegontova O."/>
            <person name="Gerasimov E."/>
            <person name="Jackson A.P."/>
            <person name="Kelly S."/>
            <person name="Opperdoes F."/>
            <person name="O'Reilly A."/>
            <person name="Votypka J."/>
            <person name="Yurchenko V."/>
            <person name="Lukes J."/>
        </authorList>
    </citation>
    <scope>NUCLEOTIDE SEQUENCE [LARGE SCALE GENOMIC DNA]</scope>
    <source>
        <strain evidence="2">H10</strain>
    </source>
</reference>
<feature type="compositionally biased region" description="Polar residues" evidence="1">
    <location>
        <begin position="979"/>
        <end position="994"/>
    </location>
</feature>
<feature type="compositionally biased region" description="Polar residues" evidence="1">
    <location>
        <begin position="305"/>
        <end position="319"/>
    </location>
</feature>
<evidence type="ECO:0000313" key="2">
    <source>
        <dbReference type="EMBL" id="KPA82270.1"/>
    </source>
</evidence>
<feature type="region of interest" description="Disordered" evidence="1">
    <location>
        <begin position="514"/>
        <end position="543"/>
    </location>
</feature>